<feature type="region of interest" description="Disordered" evidence="7">
    <location>
        <begin position="13"/>
        <end position="41"/>
    </location>
</feature>
<gene>
    <name evidence="9" type="ORF">C3942_02235</name>
</gene>
<feature type="domain" description="Peptidase M66" evidence="8">
    <location>
        <begin position="248"/>
        <end position="519"/>
    </location>
</feature>
<feature type="active site" evidence="6">
    <location>
        <position position="406"/>
    </location>
</feature>
<evidence type="ECO:0000256" key="6">
    <source>
        <dbReference type="PROSITE-ProRule" id="PRU01031"/>
    </source>
</evidence>
<keyword evidence="1 6" id="KW-0645">Protease</keyword>
<dbReference type="AlphaFoldDB" id="A0A2S5TL76"/>
<dbReference type="Pfam" id="PF10462">
    <property type="entry name" value="Peptidase_M66"/>
    <property type="match status" value="1"/>
</dbReference>
<name>A0A2S5TL76_9GAMM</name>
<keyword evidence="5 6" id="KW-0482">Metalloprotease</keyword>
<reference evidence="9 10" key="1">
    <citation type="submission" date="2018-02" db="EMBL/GenBank/DDBJ databases">
        <title>Genome sequencing of Solimonas sp. HR-BB.</title>
        <authorList>
            <person name="Lee Y."/>
            <person name="Jeon C.O."/>
        </authorList>
    </citation>
    <scope>NUCLEOTIDE SEQUENCE [LARGE SCALE GENOMIC DNA]</scope>
    <source>
        <strain evidence="9 10">HR-BB</strain>
    </source>
</reference>
<dbReference type="PROSITE" id="PS51694">
    <property type="entry name" value="PEPTIDASE_M66"/>
    <property type="match status" value="1"/>
</dbReference>
<dbReference type="GO" id="GO:0046872">
    <property type="term" value="F:metal ion binding"/>
    <property type="evidence" value="ECO:0007669"/>
    <property type="project" value="UniProtKB-UniRule"/>
</dbReference>
<sequence>MAGSLGLLAACGGGGGGSGSEQAETSSGNTPPVARAGSDQSVNELTSVILDGAASSDADGRIASHAWQQTSGPTVAMANASAASASFTAPDVSSAQTLAFRLTVTDDKGGTASDTVSVTVNPVAPTPTIAASNWKLAQTHVVPAAGRQWTLTSGGNAELHMVGGRAALALVDLSPGGLSGLRLQGEAAGTSLGSVTLEGNAALPANEDSSLRWSSTAYVAMLPSSWLRPGLRLRVTATAANPSAWTEVSVGADPDFTVRILPFYVFGAGESDVSLAAAGSPSAEAIDDMFAVWPVATLQVGNHPAGKVVWPSLVVPPRDDSGGVRRAAYVATSTDSYKDGFAGLSTLHGIVSGLRAANGEANQAVQYYAPLLARNAAGQFRSAGGGIGGGNVGTGDTAYAGIYIHEQGHAFGLPHAGDSYDGGSYPYEWGSLKGSAWGYDSVRRLFRSILVPASSGNYASCRSHTFGGHPRAVDAQDRCIKQDPMQSGAGDQARGQRFTIFSDYSTAVMQRYFEGTTTLDGAARKYSGGKWQRDAGFPSGYKRWDGIDRKWVDAPDAVNVASGGIWGFEDDAPLQANVPVYAIVATMSYAGTAGATQIYPPIRYTGNLIRLIDPTVQAQRDSILPNTGTYYWWCRAYGCDYTLRVRYANGTVRHVALQGGFRPWNGEQQPVVAEASDPLSGSSFRRWTVNVPDDGAIASIELLDTPQVWKGLPALPKVLASR</sequence>
<evidence type="ECO:0000256" key="1">
    <source>
        <dbReference type="ARBA" id="ARBA00022670"/>
    </source>
</evidence>
<dbReference type="Proteomes" id="UP000238220">
    <property type="component" value="Unassembled WGS sequence"/>
</dbReference>
<evidence type="ECO:0000256" key="4">
    <source>
        <dbReference type="ARBA" id="ARBA00022833"/>
    </source>
</evidence>
<evidence type="ECO:0000256" key="7">
    <source>
        <dbReference type="SAM" id="MobiDB-lite"/>
    </source>
</evidence>
<feature type="compositionally biased region" description="Polar residues" evidence="7">
    <location>
        <begin position="21"/>
        <end position="30"/>
    </location>
</feature>
<organism evidence="9 10">
    <name type="scientific">Solimonas fluminis</name>
    <dbReference type="NCBI Taxonomy" id="2086571"/>
    <lineage>
        <taxon>Bacteria</taxon>
        <taxon>Pseudomonadati</taxon>
        <taxon>Pseudomonadota</taxon>
        <taxon>Gammaproteobacteria</taxon>
        <taxon>Nevskiales</taxon>
        <taxon>Nevskiaceae</taxon>
        <taxon>Solimonas</taxon>
    </lineage>
</organism>
<proteinExistence type="predicted"/>
<feature type="binding site" evidence="6">
    <location>
        <position position="415"/>
    </location>
    <ligand>
        <name>Zn(2+)</name>
        <dbReference type="ChEBI" id="CHEBI:29105"/>
        <note>catalytic</note>
    </ligand>
</feature>
<comment type="cofactor">
    <cofactor evidence="6">
        <name>Zn(2+)</name>
        <dbReference type="ChEBI" id="CHEBI:29105"/>
    </cofactor>
    <text evidence="6">Binds 1 zinc ion per subunit.</text>
</comment>
<feature type="binding site" evidence="6">
    <location>
        <position position="409"/>
    </location>
    <ligand>
        <name>Zn(2+)</name>
        <dbReference type="ChEBI" id="CHEBI:29105"/>
        <note>catalytic</note>
    </ligand>
</feature>
<keyword evidence="2 6" id="KW-0479">Metal-binding</keyword>
<accession>A0A2S5TL76</accession>
<dbReference type="PANTHER" id="PTHR39540">
    <property type="match status" value="1"/>
</dbReference>
<dbReference type="EMBL" id="PSNW01000001">
    <property type="protein sequence ID" value="PPE75733.1"/>
    <property type="molecule type" value="Genomic_DNA"/>
</dbReference>
<dbReference type="SUPFAM" id="SSF49299">
    <property type="entry name" value="PKD domain"/>
    <property type="match status" value="1"/>
</dbReference>
<evidence type="ECO:0000259" key="8">
    <source>
        <dbReference type="PROSITE" id="PS51694"/>
    </source>
</evidence>
<feature type="binding site" evidence="6">
    <location>
        <position position="405"/>
    </location>
    <ligand>
        <name>Zn(2+)</name>
        <dbReference type="ChEBI" id="CHEBI:29105"/>
        <note>catalytic</note>
    </ligand>
</feature>
<protein>
    <submittedName>
        <fullName evidence="9">Peptidase M66</fullName>
    </submittedName>
</protein>
<dbReference type="RefSeq" id="WP_104228698.1">
    <property type="nucleotide sequence ID" value="NZ_PSNW01000001.1"/>
</dbReference>
<comment type="caution">
    <text evidence="9">The sequence shown here is derived from an EMBL/GenBank/DDBJ whole genome shotgun (WGS) entry which is preliminary data.</text>
</comment>
<keyword evidence="4 6" id="KW-0862">Zinc</keyword>
<evidence type="ECO:0000313" key="10">
    <source>
        <dbReference type="Proteomes" id="UP000238220"/>
    </source>
</evidence>
<dbReference type="Gene3D" id="2.60.40.10">
    <property type="entry name" value="Immunoglobulins"/>
    <property type="match status" value="1"/>
</dbReference>
<dbReference type="PANTHER" id="PTHR39540:SF1">
    <property type="entry name" value="DICTOMALLEIN-1-RELATED"/>
    <property type="match status" value="1"/>
</dbReference>
<dbReference type="InterPro" id="IPR019503">
    <property type="entry name" value="Peptidase_M66_dom"/>
</dbReference>
<keyword evidence="10" id="KW-1185">Reference proteome</keyword>
<dbReference type="GO" id="GO:0006508">
    <property type="term" value="P:proteolysis"/>
    <property type="evidence" value="ECO:0007669"/>
    <property type="project" value="UniProtKB-UniRule"/>
</dbReference>
<keyword evidence="3 6" id="KW-0378">Hydrolase</keyword>
<dbReference type="InterPro" id="IPR051256">
    <property type="entry name" value="Dictomallein"/>
</dbReference>
<dbReference type="InterPro" id="IPR013783">
    <property type="entry name" value="Ig-like_fold"/>
</dbReference>
<dbReference type="Pfam" id="PF22352">
    <property type="entry name" value="K319L-like_PKD"/>
    <property type="match status" value="1"/>
</dbReference>
<evidence type="ECO:0000256" key="2">
    <source>
        <dbReference type="ARBA" id="ARBA00022723"/>
    </source>
</evidence>
<dbReference type="OrthoDB" id="6229465at2"/>
<evidence type="ECO:0000256" key="3">
    <source>
        <dbReference type="ARBA" id="ARBA00022801"/>
    </source>
</evidence>
<evidence type="ECO:0000313" key="9">
    <source>
        <dbReference type="EMBL" id="PPE75733.1"/>
    </source>
</evidence>
<dbReference type="SUPFAM" id="SSF55486">
    <property type="entry name" value="Metalloproteases ('zincins'), catalytic domain"/>
    <property type="match status" value="1"/>
</dbReference>
<dbReference type="InterPro" id="IPR035986">
    <property type="entry name" value="PKD_dom_sf"/>
</dbReference>
<evidence type="ECO:0000256" key="5">
    <source>
        <dbReference type="ARBA" id="ARBA00023049"/>
    </source>
</evidence>
<dbReference type="GO" id="GO:0004222">
    <property type="term" value="F:metalloendopeptidase activity"/>
    <property type="evidence" value="ECO:0007669"/>
    <property type="project" value="UniProtKB-UniRule"/>
</dbReference>